<evidence type="ECO:0000256" key="2">
    <source>
        <dbReference type="ARBA" id="ARBA00023134"/>
    </source>
</evidence>
<dbReference type="PROSITE" id="PS51419">
    <property type="entry name" value="RAB"/>
    <property type="match status" value="1"/>
</dbReference>
<proteinExistence type="predicted"/>
<dbReference type="Gene3D" id="3.40.50.300">
    <property type="entry name" value="P-loop containing nucleotide triphosphate hydrolases"/>
    <property type="match status" value="1"/>
</dbReference>
<accession>A0A160SZQ2</accession>
<dbReference type="InterPro" id="IPR005225">
    <property type="entry name" value="Small_GTP-bd"/>
</dbReference>
<dbReference type="SMART" id="SM00174">
    <property type="entry name" value="RHO"/>
    <property type="match status" value="1"/>
</dbReference>
<dbReference type="InterPro" id="IPR027417">
    <property type="entry name" value="P-loop_NTPase"/>
</dbReference>
<dbReference type="InterPro" id="IPR001806">
    <property type="entry name" value="Small_GTPase"/>
</dbReference>
<dbReference type="AlphaFoldDB" id="A0A160SZQ2"/>
<dbReference type="NCBIfam" id="TIGR00231">
    <property type="entry name" value="small_GTP"/>
    <property type="match status" value="1"/>
</dbReference>
<dbReference type="EMBL" id="LN890655">
    <property type="protein sequence ID" value="CUS02209.2"/>
    <property type="molecule type" value="Genomic_DNA"/>
</dbReference>
<sequence>MSPSPGLYQKKVCLLGEFAVGKTSLIRQYVEGRFDEKYLTTVGTVVTRKVVEVRGYTVNLLIWDLAGGRDFGRSRNLVGLAGALLVCDLTRADTLDALRGYAQLINQANPDGTLIVLANKADLVDERVITDEQLCAVAHELQAPLFFTSAKTGDQVESAFTLLADRLAPS</sequence>
<evidence type="ECO:0000313" key="4">
    <source>
        <dbReference type="Proteomes" id="UP000215027"/>
    </source>
</evidence>
<keyword evidence="4" id="KW-1185">Reference proteome</keyword>
<evidence type="ECO:0000313" key="3">
    <source>
        <dbReference type="EMBL" id="CUS02209.2"/>
    </source>
</evidence>
<dbReference type="Pfam" id="PF00071">
    <property type="entry name" value="Ras"/>
    <property type="match status" value="1"/>
</dbReference>
<dbReference type="GO" id="GO:0003924">
    <property type="term" value="F:GTPase activity"/>
    <property type="evidence" value="ECO:0007669"/>
    <property type="project" value="InterPro"/>
</dbReference>
<keyword evidence="1" id="KW-0547">Nucleotide-binding</keyword>
<dbReference type="PANTHER" id="PTHR47978">
    <property type="match status" value="1"/>
</dbReference>
<dbReference type="SMART" id="SM00175">
    <property type="entry name" value="RAB"/>
    <property type="match status" value="1"/>
</dbReference>
<dbReference type="CDD" id="cd00154">
    <property type="entry name" value="Rab"/>
    <property type="match status" value="1"/>
</dbReference>
<dbReference type="SUPFAM" id="SSF52540">
    <property type="entry name" value="P-loop containing nucleoside triphosphate hydrolases"/>
    <property type="match status" value="1"/>
</dbReference>
<dbReference type="PROSITE" id="PS51421">
    <property type="entry name" value="RAS"/>
    <property type="match status" value="1"/>
</dbReference>
<dbReference type="PRINTS" id="PR00449">
    <property type="entry name" value="RASTRNSFRMNG"/>
</dbReference>
<name>A0A160SZQ2_9CHLR</name>
<dbReference type="RefSeq" id="WP_095041852.1">
    <property type="nucleotide sequence ID" value="NZ_LN890655.1"/>
</dbReference>
<keyword evidence="2" id="KW-0342">GTP-binding</keyword>
<dbReference type="SMART" id="SM00173">
    <property type="entry name" value="RAS"/>
    <property type="match status" value="1"/>
</dbReference>
<protein>
    <submittedName>
        <fullName evidence="3">Small GTP-binding protein</fullName>
    </submittedName>
</protein>
<dbReference type="OrthoDB" id="7957980at2"/>
<dbReference type="Proteomes" id="UP000215027">
    <property type="component" value="Chromosome I"/>
</dbReference>
<dbReference type="KEGG" id="pbf:CFX0092_A0328"/>
<evidence type="ECO:0000256" key="1">
    <source>
        <dbReference type="ARBA" id="ARBA00022741"/>
    </source>
</evidence>
<dbReference type="GO" id="GO:0005525">
    <property type="term" value="F:GTP binding"/>
    <property type="evidence" value="ECO:0007669"/>
    <property type="project" value="UniProtKB-KW"/>
</dbReference>
<gene>
    <name evidence="3" type="ORF">CFX0092_A0328</name>
</gene>
<organism evidence="3 4">
    <name type="scientific">Candidatus Promineifilum breve</name>
    <dbReference type="NCBI Taxonomy" id="1806508"/>
    <lineage>
        <taxon>Bacteria</taxon>
        <taxon>Bacillati</taxon>
        <taxon>Chloroflexota</taxon>
        <taxon>Ardenticatenia</taxon>
        <taxon>Candidatus Promineifilales</taxon>
        <taxon>Candidatus Promineifilaceae</taxon>
        <taxon>Candidatus Promineifilum</taxon>
    </lineage>
</organism>
<reference evidence="3" key="1">
    <citation type="submission" date="2016-01" db="EMBL/GenBank/DDBJ databases">
        <authorList>
            <person name="Mcilroy J.S."/>
            <person name="Karst M S."/>
            <person name="Albertsen M."/>
        </authorList>
    </citation>
    <scope>NUCLEOTIDE SEQUENCE</scope>
    <source>
        <strain evidence="3">Cfx-K</strain>
    </source>
</reference>